<dbReference type="GO" id="GO:0005975">
    <property type="term" value="P:carbohydrate metabolic process"/>
    <property type="evidence" value="ECO:0007669"/>
    <property type="project" value="InterPro"/>
</dbReference>
<dbReference type="InterPro" id="IPR013320">
    <property type="entry name" value="ConA-like_dom_sf"/>
</dbReference>
<dbReference type="EMBL" id="LOPU01000016">
    <property type="protein sequence ID" value="KTG11023.1"/>
    <property type="molecule type" value="Genomic_DNA"/>
</dbReference>
<evidence type="ECO:0000313" key="4">
    <source>
        <dbReference type="Proteomes" id="UP000054387"/>
    </source>
</evidence>
<evidence type="ECO:0000256" key="1">
    <source>
        <dbReference type="ARBA" id="ARBA00006865"/>
    </source>
</evidence>
<comment type="similarity">
    <text evidence="1">Belongs to the glycosyl hydrolase 16 family.</text>
</comment>
<dbReference type="Gene3D" id="2.60.120.200">
    <property type="match status" value="1"/>
</dbReference>
<dbReference type="AlphaFoldDB" id="A0A0W1RD37"/>
<gene>
    <name evidence="3" type="ORF">AUR64_07610</name>
</gene>
<dbReference type="Proteomes" id="UP000054387">
    <property type="component" value="Unassembled WGS sequence"/>
</dbReference>
<dbReference type="GO" id="GO:0004553">
    <property type="term" value="F:hydrolase activity, hydrolyzing O-glycosyl compounds"/>
    <property type="evidence" value="ECO:0007669"/>
    <property type="project" value="InterPro"/>
</dbReference>
<dbReference type="PANTHER" id="PTHR10963">
    <property type="entry name" value="GLYCOSYL HYDROLASE-RELATED"/>
    <property type="match status" value="1"/>
</dbReference>
<accession>A0A0W1RD37</accession>
<dbReference type="InterPro" id="IPR000757">
    <property type="entry name" value="Beta-glucanase-like"/>
</dbReference>
<dbReference type="CDD" id="cd08023">
    <property type="entry name" value="GH16_laminarinase_like"/>
    <property type="match status" value="1"/>
</dbReference>
<protein>
    <recommendedName>
        <fullName evidence="2">GH16 domain-containing protein</fullName>
    </recommendedName>
</protein>
<dbReference type="PROSITE" id="PS51762">
    <property type="entry name" value="GH16_2"/>
    <property type="match status" value="1"/>
</dbReference>
<comment type="caution">
    <text evidence="3">The sequence shown here is derived from an EMBL/GenBank/DDBJ whole genome shotgun (WGS) entry which is preliminary data.</text>
</comment>
<sequence length="218" mass="25514">MTLVFEDWFEGDSLDRSKWRTKFPWDARTHNFDAYAADENVSVNDGRLVLRGENKPQGGKSYTTGVVSAKYIFSPGYFEGVMKVPPRFPGSWPAFWLTSASYWPPEVDIFEFFGDDPEVYMTYHYEGEGEGSEQVRETYEGPDYSADYHEFSVDWDPPYRVVWYIDGEERFRYTGDNIKFENMYLILNFGLGAEFLGYPSPDDLPATYEIERVRAWER</sequence>
<evidence type="ECO:0000313" key="3">
    <source>
        <dbReference type="EMBL" id="KTG11023.1"/>
    </source>
</evidence>
<keyword evidence="4" id="KW-1185">Reference proteome</keyword>
<feature type="domain" description="GH16" evidence="2">
    <location>
        <begin position="17"/>
        <end position="218"/>
    </location>
</feature>
<dbReference type="OrthoDB" id="8638at2157"/>
<evidence type="ECO:0000259" key="2">
    <source>
        <dbReference type="PROSITE" id="PS51762"/>
    </source>
</evidence>
<organism evidence="3 4">
    <name type="scientific">Haloprofundus marisrubri</name>
    <dbReference type="NCBI Taxonomy" id="1514971"/>
    <lineage>
        <taxon>Archaea</taxon>
        <taxon>Methanobacteriati</taxon>
        <taxon>Methanobacteriota</taxon>
        <taxon>Stenosarchaea group</taxon>
        <taxon>Halobacteria</taxon>
        <taxon>Halobacteriales</taxon>
        <taxon>Haloferacaceae</taxon>
        <taxon>Haloprofundus</taxon>
    </lineage>
</organism>
<name>A0A0W1RD37_9EURY</name>
<dbReference type="InterPro" id="IPR050546">
    <property type="entry name" value="Glycosyl_Hydrlase_16"/>
</dbReference>
<dbReference type="SUPFAM" id="SSF49899">
    <property type="entry name" value="Concanavalin A-like lectins/glucanases"/>
    <property type="match status" value="1"/>
</dbReference>
<proteinExistence type="inferred from homology"/>
<dbReference type="Pfam" id="PF00722">
    <property type="entry name" value="Glyco_hydro_16"/>
    <property type="match status" value="1"/>
</dbReference>
<reference evidence="3 4" key="1">
    <citation type="submission" date="2015-12" db="EMBL/GenBank/DDBJ databases">
        <title>Haloprofundus marisrubri gen. nov., sp. nov., an extremely halophilic archaeon isolated from the Discovery deep brine-seawater interface in the Red Sea.</title>
        <authorList>
            <person name="Zhang G."/>
            <person name="Stingl U."/>
            <person name="Rashid M."/>
        </authorList>
    </citation>
    <scope>NUCLEOTIDE SEQUENCE [LARGE SCALE GENOMIC DNA]</scope>
    <source>
        <strain evidence="3 4">SB9</strain>
    </source>
</reference>
<dbReference type="RefSeq" id="WP_058580822.1">
    <property type="nucleotide sequence ID" value="NZ_LOPU01000016.1"/>
</dbReference>
<dbReference type="STRING" id="1514971.AUR64_07610"/>
<dbReference type="PANTHER" id="PTHR10963:SF55">
    <property type="entry name" value="GLYCOSIDE HYDROLASE FAMILY 16 PROTEIN"/>
    <property type="match status" value="1"/>
</dbReference>